<dbReference type="WBParaSite" id="Pan_g14626.t1">
    <property type="protein sequence ID" value="Pan_g14626.t1"/>
    <property type="gene ID" value="Pan_g14626"/>
</dbReference>
<dbReference type="InterPro" id="IPR046347">
    <property type="entry name" value="bZIP_sf"/>
</dbReference>
<dbReference type="GO" id="GO:0000981">
    <property type="term" value="F:DNA-binding transcription factor activity, RNA polymerase II-specific"/>
    <property type="evidence" value="ECO:0007669"/>
    <property type="project" value="TreeGrafter"/>
</dbReference>
<feature type="compositionally biased region" description="Polar residues" evidence="7">
    <location>
        <begin position="135"/>
        <end position="147"/>
    </location>
</feature>
<evidence type="ECO:0000313" key="9">
    <source>
        <dbReference type="Proteomes" id="UP000492821"/>
    </source>
</evidence>
<organism evidence="9 10">
    <name type="scientific">Panagrellus redivivus</name>
    <name type="common">Microworm</name>
    <dbReference type="NCBI Taxonomy" id="6233"/>
    <lineage>
        <taxon>Eukaryota</taxon>
        <taxon>Metazoa</taxon>
        <taxon>Ecdysozoa</taxon>
        <taxon>Nematoda</taxon>
        <taxon>Chromadorea</taxon>
        <taxon>Rhabditida</taxon>
        <taxon>Tylenchina</taxon>
        <taxon>Panagrolaimomorpha</taxon>
        <taxon>Panagrolaimoidea</taxon>
        <taxon>Panagrolaimidae</taxon>
        <taxon>Panagrellus</taxon>
    </lineage>
</organism>
<keyword evidence="6" id="KW-0539">Nucleus</keyword>
<feature type="region of interest" description="Disordered" evidence="7">
    <location>
        <begin position="128"/>
        <end position="244"/>
    </location>
</feature>
<evidence type="ECO:0000256" key="3">
    <source>
        <dbReference type="ARBA" id="ARBA00023015"/>
    </source>
</evidence>
<dbReference type="PROSITE" id="PS50217">
    <property type="entry name" value="BZIP"/>
    <property type="match status" value="1"/>
</dbReference>
<feature type="domain" description="BZIP" evidence="8">
    <location>
        <begin position="220"/>
        <end position="277"/>
    </location>
</feature>
<evidence type="ECO:0000256" key="2">
    <source>
        <dbReference type="ARBA" id="ARBA00006079"/>
    </source>
</evidence>
<reference evidence="10" key="2">
    <citation type="submission" date="2020-10" db="UniProtKB">
        <authorList>
            <consortium name="WormBaseParasite"/>
        </authorList>
    </citation>
    <scope>IDENTIFICATION</scope>
</reference>
<dbReference type="Proteomes" id="UP000492821">
    <property type="component" value="Unassembled WGS sequence"/>
</dbReference>
<keyword evidence="4" id="KW-0238">DNA-binding</keyword>
<dbReference type="FunFam" id="1.20.5.170:FF:000025">
    <property type="entry name" value="nuclear factor interleukin-3-regulated protein-like"/>
    <property type="match status" value="1"/>
</dbReference>
<keyword evidence="5" id="KW-0804">Transcription</keyword>
<evidence type="ECO:0000256" key="1">
    <source>
        <dbReference type="ARBA" id="ARBA00004123"/>
    </source>
</evidence>
<evidence type="ECO:0000256" key="5">
    <source>
        <dbReference type="ARBA" id="ARBA00023163"/>
    </source>
</evidence>
<dbReference type="Pfam" id="PF07716">
    <property type="entry name" value="bZIP_2"/>
    <property type="match status" value="1"/>
</dbReference>
<comment type="subcellular location">
    <subcellularLocation>
        <location evidence="1">Nucleus</location>
    </subcellularLocation>
</comment>
<dbReference type="PANTHER" id="PTHR11988">
    <property type="entry name" value="THYROTROPH EMBRYONIC FACTOR RELATED"/>
    <property type="match status" value="1"/>
</dbReference>
<dbReference type="InterPro" id="IPR004827">
    <property type="entry name" value="bZIP"/>
</dbReference>
<accession>A0A7E4UZ70</accession>
<reference evidence="9" key="1">
    <citation type="journal article" date="2013" name="Genetics">
        <title>The draft genome and transcriptome of Panagrellus redivivus are shaped by the harsh demands of a free-living lifestyle.</title>
        <authorList>
            <person name="Srinivasan J."/>
            <person name="Dillman A.R."/>
            <person name="Macchietto M.G."/>
            <person name="Heikkinen L."/>
            <person name="Lakso M."/>
            <person name="Fracchia K.M."/>
            <person name="Antoshechkin I."/>
            <person name="Mortazavi A."/>
            <person name="Wong G."/>
            <person name="Sternberg P.W."/>
        </authorList>
    </citation>
    <scope>NUCLEOTIDE SEQUENCE [LARGE SCALE GENOMIC DNA]</scope>
    <source>
        <strain evidence="9">MT8872</strain>
    </source>
</reference>
<feature type="compositionally biased region" description="Basic and acidic residues" evidence="7">
    <location>
        <begin position="216"/>
        <end position="244"/>
    </location>
</feature>
<evidence type="ECO:0000256" key="6">
    <source>
        <dbReference type="ARBA" id="ARBA00023242"/>
    </source>
</evidence>
<evidence type="ECO:0000259" key="8">
    <source>
        <dbReference type="PROSITE" id="PS50217"/>
    </source>
</evidence>
<evidence type="ECO:0000256" key="4">
    <source>
        <dbReference type="ARBA" id="ARBA00023125"/>
    </source>
</evidence>
<evidence type="ECO:0000313" key="10">
    <source>
        <dbReference type="WBParaSite" id="Pan_g14626.t1"/>
    </source>
</evidence>
<comment type="similarity">
    <text evidence="2">Belongs to the bZIP family. NFIL3 subfamily.</text>
</comment>
<feature type="compositionally biased region" description="Low complexity" evidence="7">
    <location>
        <begin position="148"/>
        <end position="176"/>
    </location>
</feature>
<dbReference type="CDD" id="cd14695">
    <property type="entry name" value="bZIP_HLF"/>
    <property type="match status" value="1"/>
</dbReference>
<dbReference type="Gene3D" id="1.20.5.170">
    <property type="match status" value="1"/>
</dbReference>
<proteinExistence type="inferred from homology"/>
<dbReference type="SUPFAM" id="SSF57959">
    <property type="entry name" value="Leucine zipper domain"/>
    <property type="match status" value="1"/>
</dbReference>
<protein>
    <submittedName>
        <fullName evidence="10">BZIP domain-containing protein</fullName>
    </submittedName>
</protein>
<dbReference type="SMART" id="SM00338">
    <property type="entry name" value="BRLZ"/>
    <property type="match status" value="1"/>
</dbReference>
<dbReference type="GO" id="GO:0005634">
    <property type="term" value="C:nucleus"/>
    <property type="evidence" value="ECO:0007669"/>
    <property type="project" value="UniProtKB-SubCell"/>
</dbReference>
<keyword evidence="9" id="KW-1185">Reference proteome</keyword>
<feature type="compositionally biased region" description="Polar residues" evidence="7">
    <location>
        <begin position="177"/>
        <end position="189"/>
    </location>
</feature>
<name>A0A7E4UZ70_PANRE</name>
<dbReference type="GO" id="GO:0000978">
    <property type="term" value="F:RNA polymerase II cis-regulatory region sequence-specific DNA binding"/>
    <property type="evidence" value="ECO:0007669"/>
    <property type="project" value="TreeGrafter"/>
</dbReference>
<sequence>MAIDPDGVEGEALCGQFGESLANRDSRAISWLSDIRNDHVNVSVTTYITQKSSGVMDISAALSSLMKPQFPDHATLLALAMKYQGNYGMPMYANMASPKPQSLPTLDIASLLAAATAQHDVDSKQFLNLPPVMESPSTPTPTLQNVNPATTPLTITAAPSSPSQSSTSASSAGSLANHSALSSPNSAGRASTPVFGSYKMKSSRTPTRKPPAPIPAEKKDDAYFERRKKNNDAAKRSRDSRRRKEEYTAARAAFLEQENFQLKTQIENLKTDLTSLRMVLLKGGMSNIALNQTSAITAALNRPPSTENLKCETSDEASS</sequence>
<dbReference type="PANTHER" id="PTHR11988:SF56">
    <property type="entry name" value="TRANSCRIPTION FACTOR CES-2"/>
    <property type="match status" value="1"/>
</dbReference>
<keyword evidence="3" id="KW-0805">Transcription regulation</keyword>
<dbReference type="AlphaFoldDB" id="A0A7E4UZ70"/>
<evidence type="ECO:0000256" key="7">
    <source>
        <dbReference type="SAM" id="MobiDB-lite"/>
    </source>
</evidence>
<dbReference type="InterPro" id="IPR040223">
    <property type="entry name" value="PAR_bZIP"/>
</dbReference>